<dbReference type="InterPro" id="IPR001296">
    <property type="entry name" value="Glyco_trans_1"/>
</dbReference>
<accession>A0A1D3TQD0</accession>
<dbReference type="PANTHER" id="PTHR46401">
    <property type="entry name" value="GLYCOSYLTRANSFERASE WBBK-RELATED"/>
    <property type="match status" value="1"/>
</dbReference>
<dbReference type="GO" id="GO:0009103">
    <property type="term" value="P:lipopolysaccharide biosynthetic process"/>
    <property type="evidence" value="ECO:0007669"/>
    <property type="project" value="TreeGrafter"/>
</dbReference>
<evidence type="ECO:0000259" key="2">
    <source>
        <dbReference type="Pfam" id="PF00534"/>
    </source>
</evidence>
<feature type="domain" description="Glycosyl transferase family 1" evidence="2">
    <location>
        <begin position="216"/>
        <end position="373"/>
    </location>
</feature>
<evidence type="ECO:0000313" key="4">
    <source>
        <dbReference type="Proteomes" id="UP000199315"/>
    </source>
</evidence>
<sequence>MKPIAFVIPWYGDDIQGGAEIECNHLAHCFMDSGMEVEVLTTCVKKAADDKGKNTLHAGISKESGVLVRRFKVRKQNKDRYNCANLKLYNNMPVTAEEERMYVEEDINSPAMYRYIRDNRDKYECFIFMPYLYGPTYNGSRECPDNCIMIPCFHDESYAYMNLTKECAARFKGMIFLSKPEGELAHRLYDLSKVKTAVLGAYVESGWEDSCDPQAFREKYNIQDDFILYAGRKDSGKKADELMKFFIQYKKFHKEEKLKLVIIGGGTLEIPREFQREVIDLGFVSIEDKHNAFAASLFLCNPSYFESFSIVIMESWLAKRPVLVSEHCAVTTNFCQENNGGLYYDNFGTFCGCLDFMIKNKEIADKMGENGFKYVTENFTHKVISEKYIRFLRGIIEDKSTAFTK</sequence>
<proteinExistence type="predicted"/>
<reference evidence="3 4" key="1">
    <citation type="submission" date="2016-09" db="EMBL/GenBank/DDBJ databases">
        <authorList>
            <person name="Capua I."/>
            <person name="De Benedictis P."/>
            <person name="Joannis T."/>
            <person name="Lombin L.H."/>
            <person name="Cattoli G."/>
        </authorList>
    </citation>
    <scope>NUCLEOTIDE SEQUENCE [LARGE SCALE GENOMIC DNA]</scope>
    <source>
        <strain evidence="3 4">GluBS11</strain>
    </source>
</reference>
<name>A0A1D3TQD0_9FIRM</name>
<dbReference type="Pfam" id="PF00534">
    <property type="entry name" value="Glycos_transf_1"/>
    <property type="match status" value="1"/>
</dbReference>
<dbReference type="AlphaFoldDB" id="A0A1D3TQD0"/>
<protein>
    <submittedName>
        <fullName evidence="3">Glycosyl transferases group 1</fullName>
    </submittedName>
</protein>
<dbReference type="PANTHER" id="PTHR46401:SF2">
    <property type="entry name" value="GLYCOSYLTRANSFERASE WBBK-RELATED"/>
    <property type="match status" value="1"/>
</dbReference>
<organism evidence="3 4">
    <name type="scientific">Anaerobium acetethylicum</name>
    <dbReference type="NCBI Taxonomy" id="1619234"/>
    <lineage>
        <taxon>Bacteria</taxon>
        <taxon>Bacillati</taxon>
        <taxon>Bacillota</taxon>
        <taxon>Clostridia</taxon>
        <taxon>Lachnospirales</taxon>
        <taxon>Lachnospiraceae</taxon>
        <taxon>Anaerobium</taxon>
    </lineage>
</organism>
<dbReference type="CDD" id="cd03801">
    <property type="entry name" value="GT4_PimA-like"/>
    <property type="match status" value="1"/>
</dbReference>
<evidence type="ECO:0000256" key="1">
    <source>
        <dbReference type="ARBA" id="ARBA00022679"/>
    </source>
</evidence>
<keyword evidence="4" id="KW-1185">Reference proteome</keyword>
<dbReference type="Proteomes" id="UP000199315">
    <property type="component" value="Unassembled WGS sequence"/>
</dbReference>
<dbReference type="RefSeq" id="WP_091230379.1">
    <property type="nucleotide sequence ID" value="NZ_FMKA01000002.1"/>
</dbReference>
<gene>
    <name evidence="3" type="ORF">SAMN05421730_1002176</name>
</gene>
<dbReference type="GO" id="GO:0016757">
    <property type="term" value="F:glycosyltransferase activity"/>
    <property type="evidence" value="ECO:0007669"/>
    <property type="project" value="InterPro"/>
</dbReference>
<dbReference type="EMBL" id="FMKA01000002">
    <property type="protein sequence ID" value="SCP95753.1"/>
    <property type="molecule type" value="Genomic_DNA"/>
</dbReference>
<evidence type="ECO:0000313" key="3">
    <source>
        <dbReference type="EMBL" id="SCP95753.1"/>
    </source>
</evidence>
<keyword evidence="1 3" id="KW-0808">Transferase</keyword>
<dbReference type="Gene3D" id="3.40.50.2000">
    <property type="entry name" value="Glycogen Phosphorylase B"/>
    <property type="match status" value="1"/>
</dbReference>
<dbReference type="SUPFAM" id="SSF53756">
    <property type="entry name" value="UDP-Glycosyltransferase/glycogen phosphorylase"/>
    <property type="match status" value="1"/>
</dbReference>
<dbReference type="STRING" id="1619234.SAMN05421730_1002176"/>
<dbReference type="OrthoDB" id="502646at2"/>